<dbReference type="InterPro" id="IPR015864">
    <property type="entry name" value="FAD_synthase"/>
</dbReference>
<evidence type="ECO:0000256" key="6">
    <source>
        <dbReference type="ARBA" id="ARBA00012393"/>
    </source>
</evidence>
<dbReference type="InterPro" id="IPR023465">
    <property type="entry name" value="Riboflavin_kinase_dom_sf"/>
</dbReference>
<dbReference type="SUPFAM" id="SSF52374">
    <property type="entry name" value="Nucleotidylyl transferase"/>
    <property type="match status" value="1"/>
</dbReference>
<evidence type="ECO:0000256" key="13">
    <source>
        <dbReference type="ARBA" id="ARBA00022777"/>
    </source>
</evidence>
<dbReference type="GO" id="GO:0009398">
    <property type="term" value="P:FMN biosynthetic process"/>
    <property type="evidence" value="ECO:0007669"/>
    <property type="project" value="TreeGrafter"/>
</dbReference>
<evidence type="ECO:0000256" key="9">
    <source>
        <dbReference type="ARBA" id="ARBA00022643"/>
    </source>
</evidence>
<evidence type="ECO:0000256" key="2">
    <source>
        <dbReference type="ARBA" id="ARBA00004726"/>
    </source>
</evidence>
<keyword evidence="12" id="KW-0547">Nucleotide-binding</keyword>
<comment type="caution">
    <text evidence="22">The sequence shown here is derived from an EMBL/GenBank/DDBJ whole genome shotgun (WGS) entry which is preliminary data.</text>
</comment>
<name>A0A9X1Y977_9PROT</name>
<comment type="catalytic activity">
    <reaction evidence="19">
        <text>FMN + ATP + H(+) = FAD + diphosphate</text>
        <dbReference type="Rhea" id="RHEA:17237"/>
        <dbReference type="ChEBI" id="CHEBI:15378"/>
        <dbReference type="ChEBI" id="CHEBI:30616"/>
        <dbReference type="ChEBI" id="CHEBI:33019"/>
        <dbReference type="ChEBI" id="CHEBI:57692"/>
        <dbReference type="ChEBI" id="CHEBI:58210"/>
        <dbReference type="EC" id="2.7.7.2"/>
    </reaction>
</comment>
<evidence type="ECO:0000256" key="10">
    <source>
        <dbReference type="ARBA" id="ARBA00022679"/>
    </source>
</evidence>
<feature type="compositionally biased region" description="Low complexity" evidence="20">
    <location>
        <begin position="60"/>
        <end position="69"/>
    </location>
</feature>
<keyword evidence="15" id="KW-0067">ATP-binding</keyword>
<dbReference type="FunFam" id="3.40.50.620:FF:000021">
    <property type="entry name" value="Riboflavin biosynthesis protein"/>
    <property type="match status" value="1"/>
</dbReference>
<evidence type="ECO:0000256" key="20">
    <source>
        <dbReference type="SAM" id="MobiDB-lite"/>
    </source>
</evidence>
<evidence type="ECO:0000256" key="5">
    <source>
        <dbReference type="ARBA" id="ARBA00012105"/>
    </source>
</evidence>
<dbReference type="GO" id="GO:0003919">
    <property type="term" value="F:FMN adenylyltransferase activity"/>
    <property type="evidence" value="ECO:0007669"/>
    <property type="project" value="UniProtKB-EC"/>
</dbReference>
<feature type="domain" description="Riboflavin kinase" evidence="21">
    <location>
        <begin position="257"/>
        <end position="381"/>
    </location>
</feature>
<evidence type="ECO:0000256" key="19">
    <source>
        <dbReference type="ARBA" id="ARBA00049494"/>
    </source>
</evidence>
<evidence type="ECO:0000256" key="12">
    <source>
        <dbReference type="ARBA" id="ARBA00022741"/>
    </source>
</evidence>
<dbReference type="CDD" id="cd02064">
    <property type="entry name" value="FAD_synthetase_N"/>
    <property type="match status" value="1"/>
</dbReference>
<dbReference type="Proteomes" id="UP001139516">
    <property type="component" value="Unassembled WGS sequence"/>
</dbReference>
<evidence type="ECO:0000256" key="8">
    <source>
        <dbReference type="ARBA" id="ARBA00022630"/>
    </source>
</evidence>
<organism evidence="22 23">
    <name type="scientific">Roseomonas acroporae</name>
    <dbReference type="NCBI Taxonomy" id="2937791"/>
    <lineage>
        <taxon>Bacteria</taxon>
        <taxon>Pseudomonadati</taxon>
        <taxon>Pseudomonadota</taxon>
        <taxon>Alphaproteobacteria</taxon>
        <taxon>Acetobacterales</taxon>
        <taxon>Roseomonadaceae</taxon>
        <taxon>Roseomonas</taxon>
    </lineage>
</organism>
<evidence type="ECO:0000259" key="21">
    <source>
        <dbReference type="SMART" id="SM00904"/>
    </source>
</evidence>
<dbReference type="Pfam" id="PF06574">
    <property type="entry name" value="FAD_syn"/>
    <property type="match status" value="1"/>
</dbReference>
<keyword evidence="14" id="KW-0274">FAD</keyword>
<evidence type="ECO:0000256" key="3">
    <source>
        <dbReference type="ARBA" id="ARBA00005201"/>
    </source>
</evidence>
<evidence type="ECO:0000256" key="1">
    <source>
        <dbReference type="ARBA" id="ARBA00002121"/>
    </source>
</evidence>
<dbReference type="EC" id="2.7.7.2" evidence="6"/>
<feature type="compositionally biased region" description="Polar residues" evidence="20">
    <location>
        <begin position="27"/>
        <end position="59"/>
    </location>
</feature>
<dbReference type="Pfam" id="PF01687">
    <property type="entry name" value="Flavokinase"/>
    <property type="match status" value="1"/>
</dbReference>
<comment type="pathway">
    <text evidence="2">Cofactor biosynthesis; FAD biosynthesis; FAD from FMN: step 1/1.</text>
</comment>
<evidence type="ECO:0000313" key="23">
    <source>
        <dbReference type="Proteomes" id="UP001139516"/>
    </source>
</evidence>
<dbReference type="AlphaFoldDB" id="A0A9X1Y977"/>
<dbReference type="InterPro" id="IPR023468">
    <property type="entry name" value="Riboflavin_kinase"/>
</dbReference>
<dbReference type="PANTHER" id="PTHR22749">
    <property type="entry name" value="RIBOFLAVIN KINASE/FMN ADENYLYLTRANSFERASE"/>
    <property type="match status" value="1"/>
</dbReference>
<evidence type="ECO:0000256" key="4">
    <source>
        <dbReference type="ARBA" id="ARBA00010214"/>
    </source>
</evidence>
<reference evidence="22" key="1">
    <citation type="submission" date="2022-04" db="EMBL/GenBank/DDBJ databases">
        <title>Roseomonas acroporae sp. nov., isolated from coral Acropora digitifera.</title>
        <authorList>
            <person name="Sun H."/>
        </authorList>
    </citation>
    <scope>NUCLEOTIDE SEQUENCE</scope>
    <source>
        <strain evidence="22">NAR14</strain>
    </source>
</reference>
<dbReference type="InterPro" id="IPR014729">
    <property type="entry name" value="Rossmann-like_a/b/a_fold"/>
</dbReference>
<evidence type="ECO:0000256" key="17">
    <source>
        <dbReference type="ARBA" id="ARBA00032176"/>
    </source>
</evidence>
<keyword evidence="9" id="KW-0288">FMN</keyword>
<dbReference type="PANTHER" id="PTHR22749:SF6">
    <property type="entry name" value="RIBOFLAVIN KINASE"/>
    <property type="match status" value="1"/>
</dbReference>
<gene>
    <name evidence="22" type="ORF">M0638_18930</name>
</gene>
<dbReference type="GO" id="GO:0008531">
    <property type="term" value="F:riboflavin kinase activity"/>
    <property type="evidence" value="ECO:0007669"/>
    <property type="project" value="UniProtKB-EC"/>
</dbReference>
<sequence>MAERAAPGMARDRAAIAQAIMQAPTMQTSVGQTSAGQTSAGQTSAGQTSAGQTSAGQTSAGQTSAGQAPAGAATAQATIARDWHAVPRALRGATVALGNFDGVHVGHRAVLRAAHAARPDLPLAALTFEPHPREHFRPEDPPFRLTLLPAKAEALAGAGAGIVYALPFDDDLAALSAETFVEEVLHRGLGVRHLACGADFAFGHRRGGDADFLAAAAEARGIGLTVVPPVVDAAGPISSTRIRRLLQDGYPERAAAELGRPWEVRGHVAHGDKRGRLLGFPTANLPLGRHLEPARGVYAVSAVLPGGGMALGVANIGRRPTVDGTESRVEAHLFDFAGDLYGREIAVRLHRFLRPERKFPGLEALRAQIALDAAAARAALA</sequence>
<evidence type="ECO:0000313" key="22">
    <source>
        <dbReference type="EMBL" id="MCK8786454.1"/>
    </source>
</evidence>
<dbReference type="Gene3D" id="2.40.30.30">
    <property type="entry name" value="Riboflavin kinase-like"/>
    <property type="match status" value="1"/>
</dbReference>
<dbReference type="EC" id="2.7.1.26" evidence="5"/>
<dbReference type="SUPFAM" id="SSF82114">
    <property type="entry name" value="Riboflavin kinase-like"/>
    <property type="match status" value="1"/>
</dbReference>
<evidence type="ECO:0000256" key="18">
    <source>
        <dbReference type="ARBA" id="ARBA00047880"/>
    </source>
</evidence>
<dbReference type="GO" id="GO:0009231">
    <property type="term" value="P:riboflavin biosynthetic process"/>
    <property type="evidence" value="ECO:0007669"/>
    <property type="project" value="InterPro"/>
</dbReference>
<evidence type="ECO:0000256" key="15">
    <source>
        <dbReference type="ARBA" id="ARBA00022840"/>
    </source>
</evidence>
<keyword evidence="10 22" id="KW-0808">Transferase</keyword>
<dbReference type="InterPro" id="IPR015865">
    <property type="entry name" value="Riboflavin_kinase_bac/euk"/>
</dbReference>
<dbReference type="NCBIfam" id="NF004160">
    <property type="entry name" value="PRK05627.1-3"/>
    <property type="match status" value="1"/>
</dbReference>
<evidence type="ECO:0000256" key="16">
    <source>
        <dbReference type="ARBA" id="ARBA00023268"/>
    </source>
</evidence>
<dbReference type="EMBL" id="JALPRX010000084">
    <property type="protein sequence ID" value="MCK8786454.1"/>
    <property type="molecule type" value="Genomic_DNA"/>
</dbReference>
<dbReference type="Gene3D" id="3.40.50.620">
    <property type="entry name" value="HUPs"/>
    <property type="match status" value="1"/>
</dbReference>
<evidence type="ECO:0000256" key="11">
    <source>
        <dbReference type="ARBA" id="ARBA00022695"/>
    </source>
</evidence>
<keyword evidence="16" id="KW-0511">Multifunctional enzyme</keyword>
<comment type="catalytic activity">
    <reaction evidence="18">
        <text>riboflavin + ATP = FMN + ADP + H(+)</text>
        <dbReference type="Rhea" id="RHEA:14357"/>
        <dbReference type="ChEBI" id="CHEBI:15378"/>
        <dbReference type="ChEBI" id="CHEBI:30616"/>
        <dbReference type="ChEBI" id="CHEBI:57986"/>
        <dbReference type="ChEBI" id="CHEBI:58210"/>
        <dbReference type="ChEBI" id="CHEBI:456216"/>
        <dbReference type="EC" id="2.7.1.26"/>
    </reaction>
</comment>
<dbReference type="NCBIfam" id="TIGR00083">
    <property type="entry name" value="ribF"/>
    <property type="match status" value="1"/>
</dbReference>
<comment type="pathway">
    <text evidence="3">Cofactor biosynthesis; FMN biosynthesis; FMN from riboflavin (ATP route): step 1/1.</text>
</comment>
<keyword evidence="23" id="KW-1185">Reference proteome</keyword>
<evidence type="ECO:0000256" key="14">
    <source>
        <dbReference type="ARBA" id="ARBA00022827"/>
    </source>
</evidence>
<comment type="similarity">
    <text evidence="4">Belongs to the RibF family.</text>
</comment>
<dbReference type="SMART" id="SM00904">
    <property type="entry name" value="Flavokinase"/>
    <property type="match status" value="1"/>
</dbReference>
<keyword evidence="11 22" id="KW-0548">Nucleotidyltransferase</keyword>
<keyword evidence="13 22" id="KW-0418">Kinase</keyword>
<feature type="region of interest" description="Disordered" evidence="20">
    <location>
        <begin position="27"/>
        <end position="69"/>
    </location>
</feature>
<accession>A0A9X1Y977</accession>
<keyword evidence="8" id="KW-0285">Flavoprotein</keyword>
<comment type="function">
    <text evidence="1">Catalyzes the phosphorylation of riboflavin to FMN followed by the adenylation of FMN to FAD.</text>
</comment>
<proteinExistence type="inferred from homology"/>
<protein>
    <recommendedName>
        <fullName evidence="7">Bifunctional riboflavin kinase/FMN adenylyltransferase</fullName>
        <ecNumber evidence="5">2.7.1.26</ecNumber>
        <ecNumber evidence="6">2.7.7.2</ecNumber>
    </recommendedName>
    <alternativeName>
        <fullName evidence="17">Riboflavin biosynthesis protein RibF</fullName>
    </alternativeName>
</protein>
<dbReference type="InterPro" id="IPR002606">
    <property type="entry name" value="Riboflavin_kinase_bac"/>
</dbReference>
<dbReference type="GO" id="GO:0005524">
    <property type="term" value="F:ATP binding"/>
    <property type="evidence" value="ECO:0007669"/>
    <property type="project" value="UniProtKB-KW"/>
</dbReference>
<evidence type="ECO:0000256" key="7">
    <source>
        <dbReference type="ARBA" id="ARBA00018483"/>
    </source>
</evidence>